<dbReference type="EMBL" id="OY726397">
    <property type="protein sequence ID" value="CAJ1504308.1"/>
    <property type="molecule type" value="Genomic_DNA"/>
</dbReference>
<keyword evidence="4" id="KW-1185">Reference proteome</keyword>
<keyword evidence="1" id="KW-0812">Transmembrane</keyword>
<dbReference type="Gene3D" id="3.30.1360.200">
    <property type="match status" value="1"/>
</dbReference>
<dbReference type="InterPro" id="IPR054384">
    <property type="entry name" value="SecDF_P1_head"/>
</dbReference>
<keyword evidence="1" id="KW-1133">Transmembrane helix</keyword>
<evidence type="ECO:0000256" key="1">
    <source>
        <dbReference type="SAM" id="Phobius"/>
    </source>
</evidence>
<sequence>MTTLTDLTGRDGPRRRHWWIAGMTALLGFMLVVPMAVALLQPEPEAPSQATHPSSTAAAPAPSIKPLVVRPVLSAQGTTPEQCPAVPEGPMTGSQQLCDLAETGLYTLGPESLELQLTQADSLLSPITRGHFVQVLLTEQSARTFGDFTAGQVGKQVAFIRGGRVISAPAISERIDGTALQLSGELSAEQSEEIARLLRDEA</sequence>
<protein>
    <recommendedName>
        <fullName evidence="2">SecDF P1 head subdomain domain-containing protein</fullName>
    </recommendedName>
</protein>
<evidence type="ECO:0000259" key="2">
    <source>
        <dbReference type="Pfam" id="PF22599"/>
    </source>
</evidence>
<accession>A0ABM9LT78</accession>
<evidence type="ECO:0000313" key="3">
    <source>
        <dbReference type="EMBL" id="CAJ1504308.1"/>
    </source>
</evidence>
<name>A0ABM9LT78_9MYCO</name>
<dbReference type="Pfam" id="PF22599">
    <property type="entry name" value="SecDF_P1_head"/>
    <property type="match status" value="1"/>
</dbReference>
<feature type="domain" description="SecDF P1 head subdomain" evidence="2">
    <location>
        <begin position="116"/>
        <end position="200"/>
    </location>
</feature>
<gene>
    <name evidence="3" type="ORF">MU0053_002653</name>
</gene>
<dbReference type="Proteomes" id="UP001190465">
    <property type="component" value="Chromosome"/>
</dbReference>
<reference evidence="3 4" key="1">
    <citation type="submission" date="2023-08" db="EMBL/GenBank/DDBJ databases">
        <authorList>
            <person name="Folkvardsen B D."/>
            <person name="Norman A."/>
        </authorList>
    </citation>
    <scope>NUCLEOTIDE SEQUENCE [LARGE SCALE GENOMIC DNA]</scope>
    <source>
        <strain evidence="3 4">Mu0053</strain>
    </source>
</reference>
<organism evidence="3 4">
    <name type="scientific">[Mycobacterium] burgundiense</name>
    <dbReference type="NCBI Taxonomy" id="3064286"/>
    <lineage>
        <taxon>Bacteria</taxon>
        <taxon>Bacillati</taxon>
        <taxon>Actinomycetota</taxon>
        <taxon>Actinomycetes</taxon>
        <taxon>Mycobacteriales</taxon>
        <taxon>Mycobacteriaceae</taxon>
        <taxon>Mycolicibacterium</taxon>
    </lineage>
</organism>
<keyword evidence="1" id="KW-0472">Membrane</keyword>
<evidence type="ECO:0000313" key="4">
    <source>
        <dbReference type="Proteomes" id="UP001190465"/>
    </source>
</evidence>
<feature type="transmembrane region" description="Helical" evidence="1">
    <location>
        <begin position="18"/>
        <end position="40"/>
    </location>
</feature>
<proteinExistence type="predicted"/>
<dbReference type="RefSeq" id="WP_308478109.1">
    <property type="nucleotide sequence ID" value="NZ_OY726397.1"/>
</dbReference>